<dbReference type="OrthoDB" id="9990567at2"/>
<dbReference type="RefSeq" id="WP_087358609.1">
    <property type="nucleotide sequence ID" value="NZ_NFLJ01000026.1"/>
</dbReference>
<feature type="transmembrane region" description="Helical" evidence="1">
    <location>
        <begin position="41"/>
        <end position="60"/>
    </location>
</feature>
<feature type="transmembrane region" description="Helical" evidence="1">
    <location>
        <begin position="72"/>
        <end position="88"/>
    </location>
</feature>
<dbReference type="AlphaFoldDB" id="A0A1Y4SUT5"/>
<keyword evidence="1" id="KW-0812">Transmembrane</keyword>
<evidence type="ECO:0000313" key="3">
    <source>
        <dbReference type="Proteomes" id="UP000195305"/>
    </source>
</evidence>
<evidence type="ECO:0000256" key="1">
    <source>
        <dbReference type="SAM" id="Phobius"/>
    </source>
</evidence>
<proteinExistence type="predicted"/>
<accession>A0A1Y4SUT5</accession>
<gene>
    <name evidence="2" type="ORF">B5E75_09250</name>
</gene>
<evidence type="ECO:0000313" key="2">
    <source>
        <dbReference type="EMBL" id="OUQ33675.1"/>
    </source>
</evidence>
<organism evidence="2 3">
    <name type="scientific">Massilimicrobiota timonensis</name>
    <dbReference type="NCBI Taxonomy" id="1776392"/>
    <lineage>
        <taxon>Bacteria</taxon>
        <taxon>Bacillati</taxon>
        <taxon>Bacillota</taxon>
        <taxon>Erysipelotrichia</taxon>
        <taxon>Erysipelotrichales</taxon>
        <taxon>Erysipelotrichaceae</taxon>
        <taxon>Massilimicrobiota</taxon>
    </lineage>
</organism>
<keyword evidence="1" id="KW-1133">Transmembrane helix</keyword>
<comment type="caution">
    <text evidence="2">The sequence shown here is derived from an EMBL/GenBank/DDBJ whole genome shotgun (WGS) entry which is preliminary data.</text>
</comment>
<dbReference type="EMBL" id="NFLJ01000026">
    <property type="protein sequence ID" value="OUQ33675.1"/>
    <property type="molecule type" value="Genomic_DNA"/>
</dbReference>
<name>A0A1Y4SUT5_9FIRM</name>
<keyword evidence="3" id="KW-1185">Reference proteome</keyword>
<protein>
    <submittedName>
        <fullName evidence="2">Uncharacterized protein</fullName>
    </submittedName>
</protein>
<dbReference type="Proteomes" id="UP000195305">
    <property type="component" value="Unassembled WGS sequence"/>
</dbReference>
<sequence>MFVLTSTDIWFLMACSFLMLKRVFSQSYQKYSRWHMLKYSKGLYIMLTLFIPAVLFYSYYSFSKSEINDWKLILIYLLFVGIDVYEFYHQQFITERFSWLSIKQENVKLKILGVLLVISILAFL</sequence>
<keyword evidence="1" id="KW-0472">Membrane</keyword>
<reference evidence="2 3" key="1">
    <citation type="journal article" date="2018" name="BMC Genomics">
        <title>Whole genome sequencing and function prediction of 133 gut anaerobes isolated from chicken caecum in pure cultures.</title>
        <authorList>
            <person name="Medvecky M."/>
            <person name="Cejkova D."/>
            <person name="Polansky O."/>
            <person name="Karasova D."/>
            <person name="Kubasova T."/>
            <person name="Cizek A."/>
            <person name="Rychlik I."/>
        </authorList>
    </citation>
    <scope>NUCLEOTIDE SEQUENCE [LARGE SCALE GENOMIC DNA]</scope>
    <source>
        <strain evidence="2 3">An13</strain>
    </source>
</reference>